<sequence length="397" mass="42750">MLLAHDLFDPACLQDPYPLYDRMRAGQPVQRVGDSAFFAATSYDAVTEATARPQDFSSNLTAAMWHQPDGTVTEFAMEGPGGSTHVLATADDPLHAAHRKLVLPRLAAKRMRELEPFIAATATDLLTTGEIDWMATMADRLPMLVVARLLGLPTADVDRLVAWAYGSTQLLDGLVDQDQLTAAGIAAVELGGYLIDQFGRASANPGDDLLGDFATYCTAEQLTADTAALILIQLVSAGAESTASLIGSAVRILAQRPDLADRLRQDDGLIPAFLEEVLRYESPFRGHFRHVLGDTELAGTPLPAGSHLLLLWGAANRDPAAFDDPHEFRIDRDNAKSHLAFGKGAHFCVGAALARLEARIVISLLLASSRDITPAGDAEWLPSLLVRRLSRLPLTVD</sequence>
<dbReference type="PANTHER" id="PTHR46696">
    <property type="entry name" value="P450, PUTATIVE (EUROFUNG)-RELATED"/>
    <property type="match status" value="1"/>
</dbReference>
<comment type="cofactor">
    <cofactor evidence="1">
        <name>heme</name>
        <dbReference type="ChEBI" id="CHEBI:30413"/>
    </cofactor>
</comment>
<dbReference type="RefSeq" id="WP_280834281.1">
    <property type="nucleotide sequence ID" value="NZ_JARXVE010000007.1"/>
</dbReference>
<dbReference type="Proteomes" id="UP001160130">
    <property type="component" value="Unassembled WGS sequence"/>
</dbReference>
<proteinExistence type="inferred from homology"/>
<name>A0ABT6L434_9MYCO</name>
<dbReference type="PRINTS" id="PR00359">
    <property type="entry name" value="BP450"/>
</dbReference>
<dbReference type="InterPro" id="IPR002397">
    <property type="entry name" value="Cyt_P450_B"/>
</dbReference>
<dbReference type="Pfam" id="PF00067">
    <property type="entry name" value="p450"/>
    <property type="match status" value="1"/>
</dbReference>
<evidence type="ECO:0000256" key="4">
    <source>
        <dbReference type="ARBA" id="ARBA00022723"/>
    </source>
</evidence>
<evidence type="ECO:0000256" key="1">
    <source>
        <dbReference type="ARBA" id="ARBA00001971"/>
    </source>
</evidence>
<keyword evidence="4 8" id="KW-0479">Metal-binding</keyword>
<keyword evidence="6 8" id="KW-0408">Iron</keyword>
<gene>
    <name evidence="9" type="ORF">M2272_004355</name>
</gene>
<dbReference type="SUPFAM" id="SSF48264">
    <property type="entry name" value="Cytochrome P450"/>
    <property type="match status" value="1"/>
</dbReference>
<evidence type="ECO:0000256" key="8">
    <source>
        <dbReference type="RuleBase" id="RU000461"/>
    </source>
</evidence>
<keyword evidence="5 8" id="KW-0560">Oxidoreductase</keyword>
<evidence type="ECO:0000313" key="9">
    <source>
        <dbReference type="EMBL" id="MDH6197700.1"/>
    </source>
</evidence>
<evidence type="ECO:0000313" key="10">
    <source>
        <dbReference type="Proteomes" id="UP001160130"/>
    </source>
</evidence>
<comment type="caution">
    <text evidence="9">The sequence shown here is derived from an EMBL/GenBank/DDBJ whole genome shotgun (WGS) entry which is preliminary data.</text>
</comment>
<reference evidence="9 10" key="1">
    <citation type="submission" date="2023-04" db="EMBL/GenBank/DDBJ databases">
        <title>Forest soil microbial communities from Buena Vista Peninsula, Colon Province, Panama.</title>
        <authorList>
            <person name="Bouskill N."/>
        </authorList>
    </citation>
    <scope>NUCLEOTIDE SEQUENCE [LARGE SCALE GENOMIC DNA]</scope>
    <source>
        <strain evidence="9 10">AC80</strain>
    </source>
</reference>
<organism evidence="9 10">
    <name type="scientific">Mycolicibacterium frederiksbergense</name>
    <dbReference type="NCBI Taxonomy" id="117567"/>
    <lineage>
        <taxon>Bacteria</taxon>
        <taxon>Bacillati</taxon>
        <taxon>Actinomycetota</taxon>
        <taxon>Actinomycetes</taxon>
        <taxon>Mycobacteriales</taxon>
        <taxon>Mycobacteriaceae</taxon>
        <taxon>Mycolicibacterium</taxon>
    </lineage>
</organism>
<dbReference type="PRINTS" id="PR00385">
    <property type="entry name" value="P450"/>
</dbReference>
<accession>A0ABT6L434</accession>
<keyword evidence="10" id="KW-1185">Reference proteome</keyword>
<keyword evidence="7 8" id="KW-0503">Monooxygenase</keyword>
<evidence type="ECO:0000256" key="7">
    <source>
        <dbReference type="ARBA" id="ARBA00023033"/>
    </source>
</evidence>
<comment type="similarity">
    <text evidence="2 8">Belongs to the cytochrome P450 family.</text>
</comment>
<dbReference type="InterPro" id="IPR036396">
    <property type="entry name" value="Cyt_P450_sf"/>
</dbReference>
<dbReference type="InterPro" id="IPR001128">
    <property type="entry name" value="Cyt_P450"/>
</dbReference>
<dbReference type="InterPro" id="IPR017972">
    <property type="entry name" value="Cyt_P450_CS"/>
</dbReference>
<evidence type="ECO:0000256" key="5">
    <source>
        <dbReference type="ARBA" id="ARBA00023002"/>
    </source>
</evidence>
<keyword evidence="3 8" id="KW-0349">Heme</keyword>
<evidence type="ECO:0000256" key="2">
    <source>
        <dbReference type="ARBA" id="ARBA00010617"/>
    </source>
</evidence>
<dbReference type="PROSITE" id="PS00086">
    <property type="entry name" value="CYTOCHROME_P450"/>
    <property type="match status" value="1"/>
</dbReference>
<dbReference type="PANTHER" id="PTHR46696:SF4">
    <property type="entry name" value="BIOTIN BIOSYNTHESIS CYTOCHROME P450"/>
    <property type="match status" value="1"/>
</dbReference>
<evidence type="ECO:0000256" key="3">
    <source>
        <dbReference type="ARBA" id="ARBA00022617"/>
    </source>
</evidence>
<evidence type="ECO:0000256" key="6">
    <source>
        <dbReference type="ARBA" id="ARBA00023004"/>
    </source>
</evidence>
<protein>
    <submittedName>
        <fullName evidence="9">Cytochrome P450</fullName>
    </submittedName>
</protein>
<dbReference type="Gene3D" id="1.10.630.10">
    <property type="entry name" value="Cytochrome P450"/>
    <property type="match status" value="1"/>
</dbReference>
<dbReference type="EMBL" id="JARXVE010000007">
    <property type="protein sequence ID" value="MDH6197700.1"/>
    <property type="molecule type" value="Genomic_DNA"/>
</dbReference>